<evidence type="ECO:0000313" key="2">
    <source>
        <dbReference type="Proteomes" id="UP000015530"/>
    </source>
</evidence>
<evidence type="ECO:0000313" key="1">
    <source>
        <dbReference type="EMBL" id="EQB47547.1"/>
    </source>
</evidence>
<accession>T0JWV0</accession>
<name>T0JWV0_COLGC</name>
<reference evidence="2" key="1">
    <citation type="journal article" date="2013" name="Mol. Plant Microbe Interact.">
        <title>Global aspects of pacC regulation of pathogenicity genes in Colletotrichum gloeosporioides as revealed by transcriptome analysis.</title>
        <authorList>
            <person name="Alkan N."/>
            <person name="Meng X."/>
            <person name="Friedlander G."/>
            <person name="Reuveni E."/>
            <person name="Sukno S."/>
            <person name="Sherman A."/>
            <person name="Thon M."/>
            <person name="Fluhr R."/>
            <person name="Prusky D."/>
        </authorList>
    </citation>
    <scope>NUCLEOTIDE SEQUENCE [LARGE SCALE GENOMIC DNA]</scope>
    <source>
        <strain evidence="2">Cg-14</strain>
    </source>
</reference>
<comment type="caution">
    <text evidence="1">The sequence shown here is derived from an EMBL/GenBank/DDBJ whole genome shotgun (WGS) entry which is preliminary data.</text>
</comment>
<sequence>MYTFQFVG</sequence>
<dbReference type="EMBL" id="AMYD01002902">
    <property type="protein sequence ID" value="EQB47547.1"/>
    <property type="molecule type" value="Genomic_DNA"/>
</dbReference>
<dbReference type="HOGENOM" id="CLU_3439479_0_0_1"/>
<organism evidence="1 2">
    <name type="scientific">Colletotrichum gloeosporioides (strain Cg-14)</name>
    <name type="common">Anthracnose fungus</name>
    <name type="synonym">Glomerella cingulata</name>
    <dbReference type="NCBI Taxonomy" id="1237896"/>
    <lineage>
        <taxon>Eukaryota</taxon>
        <taxon>Fungi</taxon>
        <taxon>Dikarya</taxon>
        <taxon>Ascomycota</taxon>
        <taxon>Pezizomycotina</taxon>
        <taxon>Sordariomycetes</taxon>
        <taxon>Hypocreomycetidae</taxon>
        <taxon>Glomerellales</taxon>
        <taxon>Glomerellaceae</taxon>
        <taxon>Colletotrichum</taxon>
        <taxon>Colletotrichum gloeosporioides species complex</taxon>
    </lineage>
</organism>
<gene>
    <name evidence="1" type="ORF">CGLO_13290</name>
</gene>
<protein>
    <submittedName>
        <fullName evidence="1">Uncharacterized protein</fullName>
    </submittedName>
</protein>
<proteinExistence type="predicted"/>
<dbReference type="Proteomes" id="UP000015530">
    <property type="component" value="Unassembled WGS sequence"/>
</dbReference>